<dbReference type="EMBL" id="SKBL01000002">
    <property type="protein sequence ID" value="TFU17779.1"/>
    <property type="molecule type" value="Genomic_DNA"/>
</dbReference>
<dbReference type="PANTHER" id="PTHR14969:SF13">
    <property type="entry name" value="AT30094P"/>
    <property type="match status" value="1"/>
</dbReference>
<name>A0ABY2K973_9DEIN</name>
<dbReference type="InterPro" id="IPR036938">
    <property type="entry name" value="PAP2/HPO_sf"/>
</dbReference>
<evidence type="ECO:0000259" key="2">
    <source>
        <dbReference type="SMART" id="SM00014"/>
    </source>
</evidence>
<dbReference type="Pfam" id="PF01569">
    <property type="entry name" value="PAP2"/>
    <property type="match status" value="1"/>
</dbReference>
<gene>
    <name evidence="3" type="ORF">E0489_02975</name>
</gene>
<evidence type="ECO:0000256" key="1">
    <source>
        <dbReference type="SAM" id="Phobius"/>
    </source>
</evidence>
<evidence type="ECO:0000313" key="4">
    <source>
        <dbReference type="Proteomes" id="UP000297244"/>
    </source>
</evidence>
<evidence type="ECO:0000313" key="3">
    <source>
        <dbReference type="EMBL" id="TFU17779.1"/>
    </source>
</evidence>
<comment type="caution">
    <text evidence="3">The sequence shown here is derived from an EMBL/GenBank/DDBJ whole genome shotgun (WGS) entry which is preliminary data.</text>
</comment>
<protein>
    <submittedName>
        <fullName evidence="3">Phosphatase PAP2 family protein</fullName>
    </submittedName>
</protein>
<sequence>MWASLVPLALWGGLFAALLLFLALAEDVYEKEGFAFDPPVLAFFHDLRSAALDPLARALTASASPPAMAGAALAVLGLGYALRLPWPRFLLGFGGAMLFTFAAKLFFARPRPHLFPPLALEHDYGFPSGHTVASLALVLGLYFLLRERYPKAARWTLALGLPWALLVGLSRLYLQVHYPSDVLAGWGLSAAWSLFVGLWGRSPRRG</sequence>
<feature type="transmembrane region" description="Helical" evidence="1">
    <location>
        <begin position="182"/>
        <end position="200"/>
    </location>
</feature>
<dbReference type="InterPro" id="IPR000326">
    <property type="entry name" value="PAP2/HPO"/>
</dbReference>
<dbReference type="CDD" id="cd03392">
    <property type="entry name" value="PAP2_like_2"/>
    <property type="match status" value="1"/>
</dbReference>
<feature type="domain" description="Phosphatidic acid phosphatase type 2/haloperoxidase" evidence="2">
    <location>
        <begin position="86"/>
        <end position="197"/>
    </location>
</feature>
<proteinExistence type="predicted"/>
<feature type="transmembrane region" description="Helical" evidence="1">
    <location>
        <begin position="127"/>
        <end position="145"/>
    </location>
</feature>
<dbReference type="Gene3D" id="1.20.144.10">
    <property type="entry name" value="Phosphatidic acid phosphatase type 2/haloperoxidase"/>
    <property type="match status" value="1"/>
</dbReference>
<organism evidence="3 4">
    <name type="scientific">Thermus tengchongensis</name>
    <dbReference type="NCBI Taxonomy" id="1214928"/>
    <lineage>
        <taxon>Bacteria</taxon>
        <taxon>Thermotogati</taxon>
        <taxon>Deinococcota</taxon>
        <taxon>Deinococci</taxon>
        <taxon>Thermales</taxon>
        <taxon>Thermaceae</taxon>
        <taxon>Thermus</taxon>
    </lineage>
</organism>
<dbReference type="Proteomes" id="UP000297244">
    <property type="component" value="Unassembled WGS sequence"/>
</dbReference>
<dbReference type="PANTHER" id="PTHR14969">
    <property type="entry name" value="SPHINGOSINE-1-PHOSPHATE PHOSPHOHYDROLASE"/>
    <property type="match status" value="1"/>
</dbReference>
<keyword evidence="4" id="KW-1185">Reference proteome</keyword>
<keyword evidence="1" id="KW-0472">Membrane</keyword>
<feature type="transmembrane region" description="Helical" evidence="1">
    <location>
        <begin position="89"/>
        <end position="107"/>
    </location>
</feature>
<keyword evidence="1" id="KW-1133">Transmembrane helix</keyword>
<feature type="transmembrane region" description="Helical" evidence="1">
    <location>
        <begin position="157"/>
        <end position="176"/>
    </location>
</feature>
<accession>A0ABY2K973</accession>
<feature type="transmembrane region" description="Helical" evidence="1">
    <location>
        <begin position="63"/>
        <end position="82"/>
    </location>
</feature>
<keyword evidence="1" id="KW-0812">Transmembrane</keyword>
<dbReference type="SMART" id="SM00014">
    <property type="entry name" value="acidPPc"/>
    <property type="match status" value="1"/>
</dbReference>
<reference evidence="3 4" key="1">
    <citation type="submission" date="2019-03" db="EMBL/GenBank/DDBJ databases">
        <title>Thermus tengchongensis species for the arsenic transformation mechanism.</title>
        <authorList>
            <person name="Yuan G.C."/>
        </authorList>
    </citation>
    <scope>NUCLEOTIDE SEQUENCE [LARGE SCALE GENOMIC DNA]</scope>
    <source>
        <strain evidence="3 4">15Y</strain>
    </source>
</reference>
<dbReference type="SUPFAM" id="SSF48317">
    <property type="entry name" value="Acid phosphatase/Vanadium-dependent haloperoxidase"/>
    <property type="match status" value="1"/>
</dbReference>